<protein>
    <submittedName>
        <fullName evidence="1">Uncharacterized protein</fullName>
    </submittedName>
</protein>
<dbReference type="Proteomes" id="UP000659124">
    <property type="component" value="Unassembled WGS sequence"/>
</dbReference>
<accession>A0ABR7THM9</accession>
<sequence length="236" mass="26115">MTDFSPLLQLDKETLTTLANAYSSYATYLDSGASDDYATIAGSYMKAAGYEMLYNQVAAREWFTRATTFFTRATDTYGIIAAICSNQSIDMDAGPDPTPDLQFYQLLNSYFQGTAVDISAWQEPAGRLQIPIRLYIEALEATADATTANELAAIWKPLLTRMHTRPRLLSKDTRRWQSLEGTINPIEPETVATCITLLVVANRQGITWEDLEEMIGQQKDAGFIAVKLALALMAVA</sequence>
<comment type="caution">
    <text evidence="1">The sequence shown here is derived from an EMBL/GenBank/DDBJ whole genome shotgun (WGS) entry which is preliminary data.</text>
</comment>
<organism evidence="1 2">
    <name type="scientific">Chitinophaga qingshengii</name>
    <dbReference type="NCBI Taxonomy" id="1569794"/>
    <lineage>
        <taxon>Bacteria</taxon>
        <taxon>Pseudomonadati</taxon>
        <taxon>Bacteroidota</taxon>
        <taxon>Chitinophagia</taxon>
        <taxon>Chitinophagales</taxon>
        <taxon>Chitinophagaceae</taxon>
        <taxon>Chitinophaga</taxon>
    </lineage>
</organism>
<name>A0ABR7THM9_9BACT</name>
<dbReference type="EMBL" id="JACVFC010000001">
    <property type="protein sequence ID" value="MBC9930016.1"/>
    <property type="molecule type" value="Genomic_DNA"/>
</dbReference>
<keyword evidence="2" id="KW-1185">Reference proteome</keyword>
<proteinExistence type="predicted"/>
<dbReference type="RefSeq" id="WP_188087103.1">
    <property type="nucleotide sequence ID" value="NZ_JACVFC010000001.1"/>
</dbReference>
<gene>
    <name evidence="1" type="ORF">ICL07_06480</name>
</gene>
<evidence type="ECO:0000313" key="2">
    <source>
        <dbReference type="Proteomes" id="UP000659124"/>
    </source>
</evidence>
<evidence type="ECO:0000313" key="1">
    <source>
        <dbReference type="EMBL" id="MBC9930016.1"/>
    </source>
</evidence>
<reference evidence="1 2" key="1">
    <citation type="submission" date="2020-09" db="EMBL/GenBank/DDBJ databases">
        <title>Genome sequences of type strains of Chitinophaga qingshengii and Chitinophaga varians.</title>
        <authorList>
            <person name="Kittiwongwattana C."/>
        </authorList>
    </citation>
    <scope>NUCLEOTIDE SEQUENCE [LARGE SCALE GENOMIC DNA]</scope>
    <source>
        <strain evidence="1 2">JCM 30026</strain>
    </source>
</reference>